<evidence type="ECO:0000313" key="7">
    <source>
        <dbReference type="Proteomes" id="UP000242084"/>
    </source>
</evidence>
<evidence type="ECO:0000259" key="5">
    <source>
        <dbReference type="PROSITE" id="PS50937"/>
    </source>
</evidence>
<dbReference type="Pfam" id="PF13411">
    <property type="entry name" value="MerR_1"/>
    <property type="match status" value="1"/>
</dbReference>
<accession>A0A239YUZ0</accession>
<organism evidence="6 7">
    <name type="scientific">Mammaliicoccus stepanovicii</name>
    <dbReference type="NCBI Taxonomy" id="643214"/>
    <lineage>
        <taxon>Bacteria</taxon>
        <taxon>Bacillati</taxon>
        <taxon>Bacillota</taxon>
        <taxon>Bacilli</taxon>
        <taxon>Bacillales</taxon>
        <taxon>Staphylococcaceae</taxon>
        <taxon>Mammaliicoccus</taxon>
    </lineage>
</organism>
<evidence type="ECO:0000256" key="3">
    <source>
        <dbReference type="ARBA" id="ARBA00023125"/>
    </source>
</evidence>
<dbReference type="GO" id="GO:0003677">
    <property type="term" value="F:DNA binding"/>
    <property type="evidence" value="ECO:0007669"/>
    <property type="project" value="UniProtKB-KW"/>
</dbReference>
<keyword evidence="2" id="KW-0805">Transcription regulation</keyword>
<name>A0A239YUZ0_9STAP</name>
<proteinExistence type="predicted"/>
<keyword evidence="7" id="KW-1185">Reference proteome</keyword>
<dbReference type="KEGG" id="sste:SAMEA4384403_0869"/>
<dbReference type="PROSITE" id="PS50937">
    <property type="entry name" value="HTH_MERR_2"/>
    <property type="match status" value="1"/>
</dbReference>
<dbReference type="AlphaFoldDB" id="A0A239YUZ0"/>
<evidence type="ECO:0000256" key="1">
    <source>
        <dbReference type="ARBA" id="ARBA00022491"/>
    </source>
</evidence>
<keyword evidence="4" id="KW-0804">Transcription</keyword>
<evidence type="ECO:0000313" key="6">
    <source>
        <dbReference type="EMBL" id="SNV62602.1"/>
    </source>
</evidence>
<dbReference type="PANTHER" id="PTHR30204">
    <property type="entry name" value="REDOX-CYCLING DRUG-SENSING TRANSCRIPTIONAL ACTIVATOR SOXR"/>
    <property type="match status" value="1"/>
</dbReference>
<dbReference type="RefSeq" id="WP_095087150.1">
    <property type="nucleotide sequence ID" value="NZ_BMDM01000002.1"/>
</dbReference>
<dbReference type="Proteomes" id="UP000242084">
    <property type="component" value="Chromosome 1"/>
</dbReference>
<dbReference type="InterPro" id="IPR047057">
    <property type="entry name" value="MerR_fam"/>
</dbReference>
<dbReference type="InterPro" id="IPR000551">
    <property type="entry name" value="MerR-type_HTH_dom"/>
</dbReference>
<dbReference type="SUPFAM" id="SSF46955">
    <property type="entry name" value="Putative DNA-binding domain"/>
    <property type="match status" value="1"/>
</dbReference>
<gene>
    <name evidence="6" type="primary">adhR</name>
    <name evidence="6" type="ORF">SAMEA4384403_00869</name>
</gene>
<reference evidence="6 7" key="1">
    <citation type="submission" date="2017-06" db="EMBL/GenBank/DDBJ databases">
        <authorList>
            <consortium name="Pathogen Informatics"/>
        </authorList>
    </citation>
    <scope>NUCLEOTIDE SEQUENCE [LARGE SCALE GENOMIC DNA]</scope>
    <source>
        <strain evidence="6 7">NCTC13839</strain>
    </source>
</reference>
<evidence type="ECO:0000256" key="2">
    <source>
        <dbReference type="ARBA" id="ARBA00023015"/>
    </source>
</evidence>
<protein>
    <submittedName>
        <fullName evidence="6">Putative transcriptional regulator</fullName>
    </submittedName>
</protein>
<dbReference type="InterPro" id="IPR009061">
    <property type="entry name" value="DNA-bd_dom_put_sf"/>
</dbReference>
<keyword evidence="1" id="KW-0678">Repressor</keyword>
<sequence>MELLTINEVSNILRTNSSRIRYYEKHGLIQNFYRDSNNHRLYTQRDIEILKFILCLRTLNMPIKEIKNKISAFYQNDLSKKDILIEHKKYLELKRNEYMNYIYEIDEKIKDSNQNDF</sequence>
<dbReference type="SMART" id="SM00422">
    <property type="entry name" value="HTH_MERR"/>
    <property type="match status" value="1"/>
</dbReference>
<keyword evidence="3" id="KW-0238">DNA-binding</keyword>
<dbReference type="OrthoDB" id="9811174at2"/>
<dbReference type="Gene3D" id="1.10.1660.10">
    <property type="match status" value="1"/>
</dbReference>
<dbReference type="EMBL" id="LT906462">
    <property type="protein sequence ID" value="SNV62602.1"/>
    <property type="molecule type" value="Genomic_DNA"/>
</dbReference>
<feature type="domain" description="HTH merR-type" evidence="5">
    <location>
        <begin position="3"/>
        <end position="72"/>
    </location>
</feature>
<dbReference type="GO" id="GO:0003700">
    <property type="term" value="F:DNA-binding transcription factor activity"/>
    <property type="evidence" value="ECO:0007669"/>
    <property type="project" value="InterPro"/>
</dbReference>
<evidence type="ECO:0000256" key="4">
    <source>
        <dbReference type="ARBA" id="ARBA00023163"/>
    </source>
</evidence>
<dbReference type="PANTHER" id="PTHR30204:SF69">
    <property type="entry name" value="MERR-FAMILY TRANSCRIPTIONAL REGULATOR"/>
    <property type="match status" value="1"/>
</dbReference>